<accession>A0ABR3DR73</accession>
<evidence type="ECO:0000313" key="2">
    <source>
        <dbReference type="Proteomes" id="UP001451303"/>
    </source>
</evidence>
<organism evidence="1 2">
    <name type="scientific">Neurospora intermedia</name>
    <dbReference type="NCBI Taxonomy" id="5142"/>
    <lineage>
        <taxon>Eukaryota</taxon>
        <taxon>Fungi</taxon>
        <taxon>Dikarya</taxon>
        <taxon>Ascomycota</taxon>
        <taxon>Pezizomycotina</taxon>
        <taxon>Sordariomycetes</taxon>
        <taxon>Sordariomycetidae</taxon>
        <taxon>Sordariales</taxon>
        <taxon>Sordariaceae</taxon>
        <taxon>Neurospora</taxon>
    </lineage>
</organism>
<evidence type="ECO:0000313" key="1">
    <source>
        <dbReference type="EMBL" id="KAL0475151.1"/>
    </source>
</evidence>
<proteinExistence type="predicted"/>
<dbReference type="Proteomes" id="UP001451303">
    <property type="component" value="Unassembled WGS sequence"/>
</dbReference>
<protein>
    <submittedName>
        <fullName evidence="1">Uncharacterized protein</fullName>
    </submittedName>
</protein>
<comment type="caution">
    <text evidence="1">The sequence shown here is derived from an EMBL/GenBank/DDBJ whole genome shotgun (WGS) entry which is preliminary data.</text>
</comment>
<name>A0ABR3DR73_NEUIN</name>
<keyword evidence="2" id="KW-1185">Reference proteome</keyword>
<dbReference type="EMBL" id="JAVLET010000001">
    <property type="protein sequence ID" value="KAL0475151.1"/>
    <property type="molecule type" value="Genomic_DNA"/>
</dbReference>
<gene>
    <name evidence="1" type="ORF">QR685DRAFT_559167</name>
</gene>
<reference evidence="1 2" key="1">
    <citation type="submission" date="2023-09" db="EMBL/GenBank/DDBJ databases">
        <title>Multi-omics analysis of a traditional fermented food reveals byproduct-associated fungal strains for waste-to-food upcycling.</title>
        <authorList>
            <consortium name="Lawrence Berkeley National Laboratory"/>
            <person name="Rekdal V.M."/>
            <person name="Villalobos-Escobedo J.M."/>
            <person name="Rodriguez-Valeron N."/>
            <person name="Garcia M.O."/>
            <person name="Vasquez D.P."/>
            <person name="Damayanti I."/>
            <person name="Sorensen P.M."/>
            <person name="Baidoo E.E."/>
            <person name="De Carvalho A.C."/>
            <person name="Riley R."/>
            <person name="Lipzen A."/>
            <person name="He G."/>
            <person name="Yan M."/>
            <person name="Haridas S."/>
            <person name="Daum C."/>
            <person name="Yoshinaga Y."/>
            <person name="Ng V."/>
            <person name="Grigoriev I.V."/>
            <person name="Munk R."/>
            <person name="Nuraida L."/>
            <person name="Wijaya C.H."/>
            <person name="Morales P.-C."/>
            <person name="Keasling J.D."/>
        </authorList>
    </citation>
    <scope>NUCLEOTIDE SEQUENCE [LARGE SCALE GENOMIC DNA]</scope>
    <source>
        <strain evidence="1 2">FGSC 2613</strain>
    </source>
</reference>
<sequence length="172" mass="19579">MPSSMPLLFSSQNTIQHRGQASSFFSQDLITNLATSPKQASISQAAEVTIAAPDQPVYVVNYYHLPFGLVELEGHQNFEMWDTALRQYLRAASLLHHLVLDEMSPEQRECDTCRDNWHIERGRVLTLIDLTLGNRLVREALYESGWQDNHPSPIYHYEMVIGIRGPAGQNWA</sequence>